<dbReference type="GO" id="GO:0008168">
    <property type="term" value="F:methyltransferase activity"/>
    <property type="evidence" value="ECO:0007669"/>
    <property type="project" value="UniProtKB-KW"/>
</dbReference>
<accession>A0A6G9YFJ5</accession>
<dbReference type="KEGG" id="nah:F5544_20445"/>
<dbReference type="Gene3D" id="3.40.50.150">
    <property type="entry name" value="Vaccinia Virus protein VP39"/>
    <property type="match status" value="1"/>
</dbReference>
<dbReference type="Proteomes" id="UP000503540">
    <property type="component" value="Chromosome"/>
</dbReference>
<dbReference type="InterPro" id="IPR029063">
    <property type="entry name" value="SAM-dependent_MTases_sf"/>
</dbReference>
<dbReference type="InterPro" id="IPR013691">
    <property type="entry name" value="MeTrfase_14"/>
</dbReference>
<dbReference type="GO" id="GO:0032259">
    <property type="term" value="P:methylation"/>
    <property type="evidence" value="ECO:0007669"/>
    <property type="project" value="UniProtKB-KW"/>
</dbReference>
<evidence type="ECO:0000313" key="3">
    <source>
        <dbReference type="EMBL" id="QIS11954.1"/>
    </source>
</evidence>
<dbReference type="Gene3D" id="3.40.50.720">
    <property type="entry name" value="NAD(P)-binding Rossmann-like Domain"/>
    <property type="match status" value="1"/>
</dbReference>
<gene>
    <name evidence="3" type="ORF">F5544_20445</name>
</gene>
<protein>
    <submittedName>
        <fullName evidence="3">Methyltransferase domain-containing protein</fullName>
    </submittedName>
</protein>
<dbReference type="InterPro" id="IPR038576">
    <property type="entry name" value="Methyltransf_Zn-bd_dom_put_sf"/>
</dbReference>
<organism evidence="3 4">
    <name type="scientific">Nocardia arthritidis</name>
    <dbReference type="NCBI Taxonomy" id="228602"/>
    <lineage>
        <taxon>Bacteria</taxon>
        <taxon>Bacillati</taxon>
        <taxon>Actinomycetota</taxon>
        <taxon>Actinomycetes</taxon>
        <taxon>Mycobacteriales</taxon>
        <taxon>Nocardiaceae</taxon>
        <taxon>Nocardia</taxon>
    </lineage>
</organism>
<dbReference type="Pfam" id="PF13489">
    <property type="entry name" value="Methyltransf_23"/>
    <property type="match status" value="1"/>
</dbReference>
<dbReference type="InterPro" id="IPR013630">
    <property type="entry name" value="Methyltransf_Zn-bd_dom_put"/>
</dbReference>
<sequence>MSAPTCRACGSAELHTVLDLGKVPAADHFPPAATAVHPDETAHPLRMRLCAGCGLAQLAEDDTVTREPRGVEPRALRDQAADAVGRVAASGLLRGGSVREFGSPHGGSWLPLLTRRGFATTARDADVVIDCFGLMHHADQRAAVAARAEATAPGGLLLIQYHSFATIVAARQWNALRHGHFAYYSLDALQRLLMVAGMTVVTGWTFDLYGGTVLVAARHGAHESDESVRAIRAAEAPFTQPAAARELQCAADMHATALRERLEYEKARGNRVYAYGAASRAVAVFSRAGIHRGLIGAVADAAPAKRGRRMPGTDIPIIGPDELLAATPDLVLLTLPDLLEEVRADFPGLHGRWLIDDAAGPKSET</sequence>
<keyword evidence="3" id="KW-0808">Transferase</keyword>
<dbReference type="Gene3D" id="6.20.50.110">
    <property type="entry name" value="Methyltransferase, zinc-binding domain"/>
    <property type="match status" value="1"/>
</dbReference>
<reference evidence="3 4" key="1">
    <citation type="journal article" date="2019" name="ACS Chem. Biol.">
        <title>Identification and Mobilization of a Cryptic Antibiotic Biosynthesis Gene Locus from a Human-Pathogenic Nocardia Isolate.</title>
        <authorList>
            <person name="Herisse M."/>
            <person name="Ishida K."/>
            <person name="Porter J.L."/>
            <person name="Howden B."/>
            <person name="Hertweck C."/>
            <person name="Stinear T.P."/>
            <person name="Pidot S.J."/>
        </authorList>
    </citation>
    <scope>NUCLEOTIDE SEQUENCE [LARGE SCALE GENOMIC DNA]</scope>
    <source>
        <strain evidence="3 4">AUSMDU00012717</strain>
    </source>
</reference>
<feature type="domain" description="C-methyltransferase" evidence="2">
    <location>
        <begin position="209"/>
        <end position="343"/>
    </location>
</feature>
<evidence type="ECO:0000313" key="4">
    <source>
        <dbReference type="Proteomes" id="UP000503540"/>
    </source>
</evidence>
<dbReference type="AlphaFoldDB" id="A0A6G9YFJ5"/>
<dbReference type="SUPFAM" id="SSF53335">
    <property type="entry name" value="S-adenosyl-L-methionine-dependent methyltransferases"/>
    <property type="match status" value="1"/>
</dbReference>
<dbReference type="EMBL" id="CP046172">
    <property type="protein sequence ID" value="QIS11954.1"/>
    <property type="molecule type" value="Genomic_DNA"/>
</dbReference>
<dbReference type="Pfam" id="PF08484">
    <property type="entry name" value="Methyltransf_14"/>
    <property type="match status" value="1"/>
</dbReference>
<name>A0A6G9YFJ5_9NOCA</name>
<dbReference type="RefSeq" id="WP_167474703.1">
    <property type="nucleotide sequence ID" value="NZ_CP046172.1"/>
</dbReference>
<proteinExistence type="predicted"/>
<feature type="domain" description="Methyltransferase putative zinc binding" evidence="1">
    <location>
        <begin position="6"/>
        <end position="60"/>
    </location>
</feature>
<evidence type="ECO:0000259" key="1">
    <source>
        <dbReference type="Pfam" id="PF08421"/>
    </source>
</evidence>
<evidence type="ECO:0000259" key="2">
    <source>
        <dbReference type="Pfam" id="PF08484"/>
    </source>
</evidence>
<keyword evidence="3" id="KW-0489">Methyltransferase</keyword>
<keyword evidence="4" id="KW-1185">Reference proteome</keyword>
<dbReference type="Pfam" id="PF08421">
    <property type="entry name" value="Methyltransf_13"/>
    <property type="match status" value="1"/>
</dbReference>